<sequence>MVLKKIASNKYLDVTVGILMFVCALTEFQELFGYRQEVSEGVETHHAIAVFSLVIFFKGLLSLMTGTALIGDTVDKKKGVLAFMRSISEHWVFNLAVALLLMIIGTVEMIEEFSDVKDKMSVWHLGAVLSGLILFFKSQSVLLDSVTFMRKQEHKNEFMRKLVPKISRFFNHPKLETSLAVAVIAVGVIEMFIIEEGGGQGHKSIIVYGLSRIIKIVEPTGAFVDLVEDADRIV</sequence>
<feature type="transmembrane region" description="Helical" evidence="1">
    <location>
        <begin position="91"/>
        <end position="110"/>
    </location>
</feature>
<protein>
    <submittedName>
        <fullName evidence="2">Uncharacterized protein</fullName>
    </submittedName>
</protein>
<dbReference type="AlphaFoldDB" id="A0A4R1K6N6"/>
<feature type="transmembrane region" description="Helical" evidence="1">
    <location>
        <begin position="122"/>
        <end position="143"/>
    </location>
</feature>
<keyword evidence="1" id="KW-0472">Membrane</keyword>
<keyword evidence="1" id="KW-0812">Transmembrane</keyword>
<proteinExistence type="predicted"/>
<dbReference type="Proteomes" id="UP000294614">
    <property type="component" value="Unassembled WGS sequence"/>
</dbReference>
<name>A0A4R1K6N6_9BACT</name>
<accession>A0A4R1K6N6</accession>
<organism evidence="2 3">
    <name type="scientific">Seleniivibrio woodruffii</name>
    <dbReference type="NCBI Taxonomy" id="1078050"/>
    <lineage>
        <taxon>Bacteria</taxon>
        <taxon>Pseudomonadati</taxon>
        <taxon>Deferribacterota</taxon>
        <taxon>Deferribacteres</taxon>
        <taxon>Deferribacterales</taxon>
        <taxon>Geovibrionaceae</taxon>
        <taxon>Seleniivibrio</taxon>
    </lineage>
</organism>
<dbReference type="RefSeq" id="WP_132874055.1">
    <property type="nucleotide sequence ID" value="NZ_SMGG01000005.1"/>
</dbReference>
<keyword evidence="3" id="KW-1185">Reference proteome</keyword>
<feature type="transmembrane region" description="Helical" evidence="1">
    <location>
        <begin position="48"/>
        <end position="70"/>
    </location>
</feature>
<comment type="caution">
    <text evidence="2">The sequence shown here is derived from an EMBL/GenBank/DDBJ whole genome shotgun (WGS) entry which is preliminary data.</text>
</comment>
<dbReference type="EMBL" id="SMGG01000005">
    <property type="protein sequence ID" value="TCK59905.1"/>
    <property type="molecule type" value="Genomic_DNA"/>
</dbReference>
<reference evidence="2 3" key="1">
    <citation type="submission" date="2019-03" db="EMBL/GenBank/DDBJ databases">
        <title>Genomic Encyclopedia of Type Strains, Phase IV (KMG-IV): sequencing the most valuable type-strain genomes for metagenomic binning, comparative biology and taxonomic classification.</title>
        <authorList>
            <person name="Goeker M."/>
        </authorList>
    </citation>
    <scope>NUCLEOTIDE SEQUENCE [LARGE SCALE GENOMIC DNA]</scope>
    <source>
        <strain evidence="2 3">DSM 24984</strain>
    </source>
</reference>
<feature type="transmembrane region" description="Helical" evidence="1">
    <location>
        <begin position="12"/>
        <end position="28"/>
    </location>
</feature>
<evidence type="ECO:0000313" key="2">
    <source>
        <dbReference type="EMBL" id="TCK59905.1"/>
    </source>
</evidence>
<evidence type="ECO:0000313" key="3">
    <source>
        <dbReference type="Proteomes" id="UP000294614"/>
    </source>
</evidence>
<keyword evidence="1" id="KW-1133">Transmembrane helix</keyword>
<gene>
    <name evidence="2" type="ORF">C8D98_2072</name>
</gene>
<evidence type="ECO:0000256" key="1">
    <source>
        <dbReference type="SAM" id="Phobius"/>
    </source>
</evidence>